<gene>
    <name evidence="1" type="ORF">L1987_59720</name>
</gene>
<keyword evidence="2" id="KW-1185">Reference proteome</keyword>
<name>A0ACB9D6D9_9ASTR</name>
<reference evidence="1 2" key="2">
    <citation type="journal article" date="2022" name="Mol. Ecol. Resour.">
        <title>The genomes of chicory, endive, great burdock and yacon provide insights into Asteraceae paleo-polyploidization history and plant inulin production.</title>
        <authorList>
            <person name="Fan W."/>
            <person name="Wang S."/>
            <person name="Wang H."/>
            <person name="Wang A."/>
            <person name="Jiang F."/>
            <person name="Liu H."/>
            <person name="Zhao H."/>
            <person name="Xu D."/>
            <person name="Zhang Y."/>
        </authorList>
    </citation>
    <scope>NUCLEOTIDE SEQUENCE [LARGE SCALE GENOMIC DNA]</scope>
    <source>
        <strain evidence="2">cv. Yunnan</strain>
        <tissue evidence="1">Leaves</tissue>
    </source>
</reference>
<dbReference type="EMBL" id="CM042037">
    <property type="protein sequence ID" value="KAI3742041.1"/>
    <property type="molecule type" value="Genomic_DNA"/>
</dbReference>
<evidence type="ECO:0000313" key="2">
    <source>
        <dbReference type="Proteomes" id="UP001056120"/>
    </source>
</evidence>
<proteinExistence type="predicted"/>
<comment type="caution">
    <text evidence="1">The sequence shown here is derived from an EMBL/GenBank/DDBJ whole genome shotgun (WGS) entry which is preliminary data.</text>
</comment>
<organism evidence="1 2">
    <name type="scientific">Smallanthus sonchifolius</name>
    <dbReference type="NCBI Taxonomy" id="185202"/>
    <lineage>
        <taxon>Eukaryota</taxon>
        <taxon>Viridiplantae</taxon>
        <taxon>Streptophyta</taxon>
        <taxon>Embryophyta</taxon>
        <taxon>Tracheophyta</taxon>
        <taxon>Spermatophyta</taxon>
        <taxon>Magnoliopsida</taxon>
        <taxon>eudicotyledons</taxon>
        <taxon>Gunneridae</taxon>
        <taxon>Pentapetalae</taxon>
        <taxon>asterids</taxon>
        <taxon>campanulids</taxon>
        <taxon>Asterales</taxon>
        <taxon>Asteraceae</taxon>
        <taxon>Asteroideae</taxon>
        <taxon>Heliantheae alliance</taxon>
        <taxon>Millerieae</taxon>
        <taxon>Smallanthus</taxon>
    </lineage>
</organism>
<reference evidence="2" key="1">
    <citation type="journal article" date="2022" name="Mol. Ecol. Resour.">
        <title>The genomes of chicory, endive, great burdock and yacon provide insights into Asteraceae palaeo-polyploidization history and plant inulin production.</title>
        <authorList>
            <person name="Fan W."/>
            <person name="Wang S."/>
            <person name="Wang H."/>
            <person name="Wang A."/>
            <person name="Jiang F."/>
            <person name="Liu H."/>
            <person name="Zhao H."/>
            <person name="Xu D."/>
            <person name="Zhang Y."/>
        </authorList>
    </citation>
    <scope>NUCLEOTIDE SEQUENCE [LARGE SCALE GENOMIC DNA]</scope>
    <source>
        <strain evidence="2">cv. Yunnan</strain>
    </source>
</reference>
<dbReference type="Proteomes" id="UP001056120">
    <property type="component" value="Linkage Group LG20"/>
</dbReference>
<evidence type="ECO:0000313" key="1">
    <source>
        <dbReference type="EMBL" id="KAI3742041.1"/>
    </source>
</evidence>
<accession>A0ACB9D6D9</accession>
<protein>
    <submittedName>
        <fullName evidence="1">Uncharacterized protein</fullName>
    </submittedName>
</protein>
<sequence>MLVVLSVGNSSLHNRNRPPLSARFCFNNRSSSNLNLAGGRLVSINGKFGNNSAQNLFKHSKSRFRSFKQEGEEYSDTASNIDNSERRDEIVDVILGSQETKTTDTKSSLLAQLAILLGVAATVTLLSICLKQPSQGPTSGVQILARGASTPAVPSVGFSFNAFGYRVILPEYTPGWVYFWLLMAAGCGLFISEEALNIWVGISLARMLSLDGTSQSFVESFSKSAPHILSTVLWVYWGVCISDMIPFYLGKLFKKSGASDDVYSKLGISKDKAVGLTRIVQRYGNLIGFVERFSLGVRNPTAFFAGALDISPECFFAGVCCGGLVTLPIQLGIGFLLRERPVFALATVATVVGIWTMFPYAVAASTALFLYLRQRYSN</sequence>